<sequence>MFSTTRGSRRVRREERKEHSCLADLPTQSIHRRQTTTHSPSTSLLGNLFEEISGPSASDIFVDETALGQVDTGSIEAMSSSIQLLHVMDATGTSYELPLNSERSPGLFWGWGRGFFIGNTKETSFPISESPPLPTTVADDESFHFHHPLPSFASPTFRNDRPPSRNQNISETDAVLPALDILRVFSLVTQPALVSILTPLPIDTHVKFITSIFTVVSAVRLFTNSFRPHPQREVQDGRGANRTAGTSPRDTTLTSQLTGQFAALVLVSFFRDHFAGFTIQRAHSTSSSSLINTPTIIAADSTRSSASFNSPLPSTSLNNLESNLFLSRPATNPNTKDPILHYDRISSGTYDLSRSHPG</sequence>
<reference evidence="2 3" key="1">
    <citation type="journal article" date="2022" name="bioRxiv">
        <title>Genomics of Preaxostyla Flagellates Illuminates Evolutionary Transitions and the Path Towards Mitochondrial Loss.</title>
        <authorList>
            <person name="Novak L.V.F."/>
            <person name="Treitli S.C."/>
            <person name="Pyrih J."/>
            <person name="Halakuc P."/>
            <person name="Pipaliya S.V."/>
            <person name="Vacek V."/>
            <person name="Brzon O."/>
            <person name="Soukal P."/>
            <person name="Eme L."/>
            <person name="Dacks J.B."/>
            <person name="Karnkowska A."/>
            <person name="Elias M."/>
            <person name="Hampl V."/>
        </authorList>
    </citation>
    <scope>NUCLEOTIDE SEQUENCE [LARGE SCALE GENOMIC DNA]</scope>
    <source>
        <strain evidence="2">NAU3</strain>
        <tissue evidence="2">Gut</tissue>
    </source>
</reference>
<keyword evidence="3" id="KW-1185">Reference proteome</keyword>
<feature type="compositionally biased region" description="Polar residues" evidence="1">
    <location>
        <begin position="243"/>
        <end position="252"/>
    </location>
</feature>
<feature type="region of interest" description="Disordered" evidence="1">
    <location>
        <begin position="229"/>
        <end position="252"/>
    </location>
</feature>
<gene>
    <name evidence="2" type="ORF">BLNAU_9315</name>
</gene>
<evidence type="ECO:0000313" key="3">
    <source>
        <dbReference type="Proteomes" id="UP001281761"/>
    </source>
</evidence>
<evidence type="ECO:0000256" key="1">
    <source>
        <dbReference type="SAM" id="MobiDB-lite"/>
    </source>
</evidence>
<accession>A0ABQ9XWC6</accession>
<dbReference type="Proteomes" id="UP001281761">
    <property type="component" value="Unassembled WGS sequence"/>
</dbReference>
<evidence type="ECO:0000313" key="2">
    <source>
        <dbReference type="EMBL" id="KAK2955779.1"/>
    </source>
</evidence>
<proteinExistence type="predicted"/>
<comment type="caution">
    <text evidence="2">The sequence shown here is derived from an EMBL/GenBank/DDBJ whole genome shotgun (WGS) entry which is preliminary data.</text>
</comment>
<organism evidence="2 3">
    <name type="scientific">Blattamonas nauphoetae</name>
    <dbReference type="NCBI Taxonomy" id="2049346"/>
    <lineage>
        <taxon>Eukaryota</taxon>
        <taxon>Metamonada</taxon>
        <taxon>Preaxostyla</taxon>
        <taxon>Oxymonadida</taxon>
        <taxon>Blattamonas</taxon>
    </lineage>
</organism>
<dbReference type="EMBL" id="JARBJD010000063">
    <property type="protein sequence ID" value="KAK2955779.1"/>
    <property type="molecule type" value="Genomic_DNA"/>
</dbReference>
<name>A0ABQ9XWC6_9EUKA</name>
<protein>
    <submittedName>
        <fullName evidence="2">Uncharacterized protein</fullName>
    </submittedName>
</protein>